<dbReference type="AlphaFoldDB" id="A0A8J3Q9F7"/>
<reference evidence="1" key="1">
    <citation type="submission" date="2021-01" db="EMBL/GenBank/DDBJ databases">
        <title>Whole genome shotgun sequence of Rhizocola hellebori NBRC 109834.</title>
        <authorList>
            <person name="Komaki H."/>
            <person name="Tamura T."/>
        </authorList>
    </citation>
    <scope>NUCLEOTIDE SEQUENCE</scope>
    <source>
        <strain evidence="1">NBRC 109834</strain>
    </source>
</reference>
<name>A0A8J3Q9F7_9ACTN</name>
<organism evidence="1 2">
    <name type="scientific">Rhizocola hellebori</name>
    <dbReference type="NCBI Taxonomy" id="1392758"/>
    <lineage>
        <taxon>Bacteria</taxon>
        <taxon>Bacillati</taxon>
        <taxon>Actinomycetota</taxon>
        <taxon>Actinomycetes</taxon>
        <taxon>Micromonosporales</taxon>
        <taxon>Micromonosporaceae</taxon>
        <taxon>Rhizocola</taxon>
    </lineage>
</organism>
<evidence type="ECO:0000313" key="1">
    <source>
        <dbReference type="EMBL" id="GIH06376.1"/>
    </source>
</evidence>
<comment type="caution">
    <text evidence="1">The sequence shown here is derived from an EMBL/GenBank/DDBJ whole genome shotgun (WGS) entry which is preliminary data.</text>
</comment>
<protein>
    <submittedName>
        <fullName evidence="1">Uncharacterized protein</fullName>
    </submittedName>
</protein>
<gene>
    <name evidence="1" type="ORF">Rhe02_44430</name>
</gene>
<sequence>MMHDVETDVNSAVKKGALWPSPLREMGSISMTVPTVIRHRKATGMIRAGCRHQRRMIPYCRGVMINP</sequence>
<proteinExistence type="predicted"/>
<accession>A0A8J3Q9F7</accession>
<dbReference type="EMBL" id="BONY01000026">
    <property type="protein sequence ID" value="GIH06376.1"/>
    <property type="molecule type" value="Genomic_DNA"/>
</dbReference>
<dbReference type="Proteomes" id="UP000612899">
    <property type="component" value="Unassembled WGS sequence"/>
</dbReference>
<keyword evidence="2" id="KW-1185">Reference proteome</keyword>
<evidence type="ECO:0000313" key="2">
    <source>
        <dbReference type="Proteomes" id="UP000612899"/>
    </source>
</evidence>